<protein>
    <recommendedName>
        <fullName evidence="3">Lipoprotein</fullName>
    </recommendedName>
</protein>
<dbReference type="RefSeq" id="WP_183117546.1">
    <property type="nucleotide sequence ID" value="NZ_AP022638.1"/>
</dbReference>
<dbReference type="PROSITE" id="PS51257">
    <property type="entry name" value="PROKAR_LIPOPROTEIN"/>
    <property type="match status" value="1"/>
</dbReference>
<evidence type="ECO:0000313" key="2">
    <source>
        <dbReference type="EMBL" id="BCE56432.1"/>
    </source>
</evidence>
<proteinExistence type="predicted"/>
<gene>
    <name evidence="2" type="ORF">XF5B_39440</name>
</gene>
<dbReference type="EMBL" id="AP023095">
    <property type="protein sequence ID" value="BCE56432.1"/>
    <property type="molecule type" value="Genomic_DNA"/>
</dbReference>
<organism evidence="2">
    <name type="scientific">Bradyrhizobium diazoefficiens</name>
    <dbReference type="NCBI Taxonomy" id="1355477"/>
    <lineage>
        <taxon>Bacteria</taxon>
        <taxon>Pseudomonadati</taxon>
        <taxon>Pseudomonadota</taxon>
        <taxon>Alphaproteobacteria</taxon>
        <taxon>Hyphomicrobiales</taxon>
        <taxon>Nitrobacteraceae</taxon>
        <taxon>Bradyrhizobium</taxon>
    </lineage>
</organism>
<accession>A0A809ZUU0</accession>
<reference evidence="2" key="1">
    <citation type="submission" date="2020-05" db="EMBL/GenBank/DDBJ databases">
        <title>Complete genome sequence of Bradyrhizobium diazoefficiens XF5 isolated from soybean nodule.</title>
        <authorList>
            <person name="Noda R."/>
            <person name="Kakizaki K."/>
            <person name="Minamisawa K."/>
        </authorList>
    </citation>
    <scope>NUCLEOTIDE SEQUENCE</scope>
    <source>
        <strain evidence="2">XF5</strain>
    </source>
</reference>
<evidence type="ECO:0008006" key="3">
    <source>
        <dbReference type="Google" id="ProtNLM"/>
    </source>
</evidence>
<feature type="signal peptide" evidence="1">
    <location>
        <begin position="1"/>
        <end position="22"/>
    </location>
</feature>
<sequence>MKRLLILATLALGGCSAIPSPAPTVNVSGPQLPASAFTCKGDAVPPDPATVAEKGGSAAASYEAAERAVATDCRNKLRAVGAQEGAAGNVIQP</sequence>
<name>A0A809ZUU0_9BRAD</name>
<dbReference type="AlphaFoldDB" id="A0A809ZUU0"/>
<keyword evidence="1" id="KW-0732">Signal</keyword>
<evidence type="ECO:0000256" key="1">
    <source>
        <dbReference type="SAM" id="SignalP"/>
    </source>
</evidence>
<feature type="chain" id="PRO_5032469351" description="Lipoprotein" evidence="1">
    <location>
        <begin position="23"/>
        <end position="93"/>
    </location>
</feature>